<comment type="caution">
    <text evidence="2">The sequence shown here is derived from an EMBL/GenBank/DDBJ whole genome shotgun (WGS) entry which is preliminary data.</text>
</comment>
<evidence type="ECO:0000313" key="2">
    <source>
        <dbReference type="EMBL" id="OXU30999.1"/>
    </source>
</evidence>
<proteinExistence type="predicted"/>
<organism evidence="2 3">
    <name type="scientific">Trichomalopsis sarcophagae</name>
    <dbReference type="NCBI Taxonomy" id="543379"/>
    <lineage>
        <taxon>Eukaryota</taxon>
        <taxon>Metazoa</taxon>
        <taxon>Ecdysozoa</taxon>
        <taxon>Arthropoda</taxon>
        <taxon>Hexapoda</taxon>
        <taxon>Insecta</taxon>
        <taxon>Pterygota</taxon>
        <taxon>Neoptera</taxon>
        <taxon>Endopterygota</taxon>
        <taxon>Hymenoptera</taxon>
        <taxon>Apocrita</taxon>
        <taxon>Proctotrupomorpha</taxon>
        <taxon>Chalcidoidea</taxon>
        <taxon>Pteromalidae</taxon>
        <taxon>Pteromalinae</taxon>
        <taxon>Trichomalopsis</taxon>
    </lineage>
</organism>
<gene>
    <name evidence="2" type="ORF">TSAR_008418</name>
</gene>
<evidence type="ECO:0000256" key="1">
    <source>
        <dbReference type="SAM" id="MobiDB-lite"/>
    </source>
</evidence>
<dbReference type="Proteomes" id="UP000215335">
    <property type="component" value="Unassembled WGS sequence"/>
</dbReference>
<accession>A0A232FKH5</accession>
<protein>
    <submittedName>
        <fullName evidence="2">Uncharacterized protein</fullName>
    </submittedName>
</protein>
<keyword evidence="3" id="KW-1185">Reference proteome</keyword>
<feature type="compositionally biased region" description="Polar residues" evidence="1">
    <location>
        <begin position="78"/>
        <end position="104"/>
    </location>
</feature>
<feature type="region of interest" description="Disordered" evidence="1">
    <location>
        <begin position="64"/>
        <end position="126"/>
    </location>
</feature>
<sequence length="362" mass="41503">MSNRQMKHHIIYAVDKRLHGILPDDPTSISSDTRANSSATIDHSLWFSMRETHSSTIKPDLITCTLDNRKRSPDRGAEQQSDSLRGGASSFNGPSSTGRPQRTPETAGGPKAAAMPRRRSKLSDPWFQIGEKTSEFDTDSIRVVSKCKRLQSPDVAPALRMPEILSERNFNLKFRKGDREKQRWGKKGTKRLAATRFTNMHLKENKITYFSPFGPRDRPLCSADKMKKLPCTQFQLIQIQNILTINLVEGSYVPMNWQRLPCTQFQLIQIQNILTINLVEGSYVPMNWQRYERTVKSAYSAFKYKTSPMKLRENHPKQIRSAMLLKLAKLAKILFIESLKEVIIEDCDYKVSRGLFLDCSFK</sequence>
<name>A0A232FKH5_9HYME</name>
<dbReference type="EMBL" id="NNAY01000098">
    <property type="protein sequence ID" value="OXU30999.1"/>
    <property type="molecule type" value="Genomic_DNA"/>
</dbReference>
<evidence type="ECO:0000313" key="3">
    <source>
        <dbReference type="Proteomes" id="UP000215335"/>
    </source>
</evidence>
<dbReference type="AlphaFoldDB" id="A0A232FKH5"/>
<feature type="compositionally biased region" description="Basic and acidic residues" evidence="1">
    <location>
        <begin position="67"/>
        <end position="77"/>
    </location>
</feature>
<reference evidence="2 3" key="1">
    <citation type="journal article" date="2017" name="Curr. Biol.">
        <title>The Evolution of Venom by Co-option of Single-Copy Genes.</title>
        <authorList>
            <person name="Martinson E.O."/>
            <person name="Mrinalini"/>
            <person name="Kelkar Y.D."/>
            <person name="Chang C.H."/>
            <person name="Werren J.H."/>
        </authorList>
    </citation>
    <scope>NUCLEOTIDE SEQUENCE [LARGE SCALE GENOMIC DNA]</scope>
    <source>
        <strain evidence="2 3">Alberta</strain>
        <tissue evidence="2">Whole body</tissue>
    </source>
</reference>